<sequence length="328" mass="35764">LPPSMYEPASSRMWRRNARVVLGSVEQREFQVSIFSRFFGRRDDAAAEPARLVANPASEGRVSLQVLFPAALQLDQDELTRVLRAYHPEMAAASCEVSDEVEQFFALAGWGEHVVRLLGFDAPFPAQSLESCVAPAHYPQALKDEVRAHASHVLLYYAGHDDDPLEQYVVLAAVAGALAHFGAIAVLNESGRTSLPAAIFNDQGLGRESLDVLRGMPLTALYCGFVKYDVEGVQGTWMRTYGGGVFGIADFAVLAEGHHEGERYSELFDNVMSYLLSSGAQMAPGHTLQVGEDAFMRLRAPLAEEYFLDGPDPLLVAEIIAAHKANPA</sequence>
<gene>
    <name evidence="2" type="ORF">J0A65_23765</name>
</gene>
<organism evidence="2 3">
    <name type="scientific">Bowmanella yangjiangensis</name>
    <dbReference type="NCBI Taxonomy" id="2811230"/>
    <lineage>
        <taxon>Bacteria</taxon>
        <taxon>Pseudomonadati</taxon>
        <taxon>Pseudomonadota</taxon>
        <taxon>Gammaproteobacteria</taxon>
        <taxon>Alteromonadales</taxon>
        <taxon>Alteromonadaceae</taxon>
        <taxon>Bowmanella</taxon>
    </lineage>
</organism>
<dbReference type="Proteomes" id="UP000663992">
    <property type="component" value="Unassembled WGS sequence"/>
</dbReference>
<evidence type="ECO:0000313" key="2">
    <source>
        <dbReference type="EMBL" id="MBN7822902.1"/>
    </source>
</evidence>
<accession>A0ABS3D0M0</accession>
<dbReference type="RefSeq" id="WP_206596745.1">
    <property type="nucleotide sequence ID" value="NZ_JAFKCS010000253.1"/>
</dbReference>
<comment type="caution">
    <text evidence="2">The sequence shown here is derived from an EMBL/GenBank/DDBJ whole genome shotgun (WGS) entry which is preliminary data.</text>
</comment>
<feature type="domain" description="DUF4261" evidence="1">
    <location>
        <begin position="239"/>
        <end position="299"/>
    </location>
</feature>
<dbReference type="Pfam" id="PF14080">
    <property type="entry name" value="DUF4261"/>
    <property type="match status" value="1"/>
</dbReference>
<keyword evidence="3" id="KW-1185">Reference proteome</keyword>
<reference evidence="2 3" key="1">
    <citation type="submission" date="2021-03" db="EMBL/GenBank/DDBJ databases">
        <title>novel species isolated from a fishpond in China.</title>
        <authorList>
            <person name="Lu H."/>
            <person name="Cai Z."/>
        </authorList>
    </citation>
    <scope>NUCLEOTIDE SEQUENCE [LARGE SCALE GENOMIC DNA]</scope>
    <source>
        <strain evidence="2 3">Y57</strain>
    </source>
</reference>
<feature type="non-terminal residue" evidence="2">
    <location>
        <position position="1"/>
    </location>
</feature>
<dbReference type="InterPro" id="IPR025357">
    <property type="entry name" value="DUF4261"/>
</dbReference>
<proteinExistence type="predicted"/>
<evidence type="ECO:0000313" key="3">
    <source>
        <dbReference type="Proteomes" id="UP000663992"/>
    </source>
</evidence>
<evidence type="ECO:0000259" key="1">
    <source>
        <dbReference type="Pfam" id="PF14080"/>
    </source>
</evidence>
<dbReference type="EMBL" id="JAFKCS010000253">
    <property type="protein sequence ID" value="MBN7822902.1"/>
    <property type="molecule type" value="Genomic_DNA"/>
</dbReference>
<name>A0ABS3D0M0_9ALTE</name>
<protein>
    <submittedName>
        <fullName evidence="2">DUF4261 domain-containing protein</fullName>
    </submittedName>
</protein>